<dbReference type="OrthoDB" id="5512729at2"/>
<keyword evidence="1" id="KW-0732">Signal</keyword>
<reference evidence="2 3" key="1">
    <citation type="submission" date="2017-06" db="EMBL/GenBank/DDBJ databases">
        <authorList>
            <person name="Kim H.J."/>
            <person name="Triplett B.A."/>
        </authorList>
    </citation>
    <scope>NUCLEOTIDE SEQUENCE [LARGE SCALE GENOMIC DNA]</scope>
    <source>
        <strain evidence="2 3">DSM 14713</strain>
    </source>
</reference>
<gene>
    <name evidence="2" type="ORF">MEBOL_004855</name>
</gene>
<evidence type="ECO:0008006" key="4">
    <source>
        <dbReference type="Google" id="ProtNLM"/>
    </source>
</evidence>
<sequence>MISTQLVRSSCAVLILTLSGCVTSAGGVSLRADGTPGPEECSEETRKVMNYLRLFVGEAAVVQIDANQSARPITLYDGPIESQLEGDLGLIEAPSRLYGVVWTQGEQVVIRYYEAHPMNGGNKIPLCAVARLGMGQLRKRPDSKPGTALLDATTAAVFIVDAFR</sequence>
<accession>A0A250IJK5</accession>
<evidence type="ECO:0000313" key="3">
    <source>
        <dbReference type="Proteomes" id="UP000217289"/>
    </source>
</evidence>
<name>A0A250IJK5_9BACT</name>
<evidence type="ECO:0000256" key="1">
    <source>
        <dbReference type="SAM" id="SignalP"/>
    </source>
</evidence>
<dbReference type="Proteomes" id="UP000217289">
    <property type="component" value="Chromosome"/>
</dbReference>
<organism evidence="2 3">
    <name type="scientific">Melittangium boletus DSM 14713</name>
    <dbReference type="NCBI Taxonomy" id="1294270"/>
    <lineage>
        <taxon>Bacteria</taxon>
        <taxon>Pseudomonadati</taxon>
        <taxon>Myxococcota</taxon>
        <taxon>Myxococcia</taxon>
        <taxon>Myxococcales</taxon>
        <taxon>Cystobacterineae</taxon>
        <taxon>Archangiaceae</taxon>
        <taxon>Melittangium</taxon>
    </lineage>
</organism>
<protein>
    <recommendedName>
        <fullName evidence="4">Serine/threonine protein kinase</fullName>
    </recommendedName>
</protein>
<dbReference type="RefSeq" id="WP_095979728.1">
    <property type="nucleotide sequence ID" value="NZ_CP022163.1"/>
</dbReference>
<dbReference type="KEGG" id="mbd:MEBOL_004855"/>
<feature type="signal peptide" evidence="1">
    <location>
        <begin position="1"/>
        <end position="24"/>
    </location>
</feature>
<dbReference type="EMBL" id="CP022163">
    <property type="protein sequence ID" value="ATB31393.1"/>
    <property type="molecule type" value="Genomic_DNA"/>
</dbReference>
<evidence type="ECO:0000313" key="2">
    <source>
        <dbReference type="EMBL" id="ATB31393.1"/>
    </source>
</evidence>
<proteinExistence type="predicted"/>
<feature type="chain" id="PRO_5013213436" description="Serine/threonine protein kinase" evidence="1">
    <location>
        <begin position="25"/>
        <end position="164"/>
    </location>
</feature>
<keyword evidence="3" id="KW-1185">Reference proteome</keyword>
<dbReference type="AlphaFoldDB" id="A0A250IJK5"/>